<accession>A0A0S6U7B2</accession>
<dbReference type="Proteomes" id="UP000063718">
    <property type="component" value="Unassembled WGS sequence"/>
</dbReference>
<evidence type="ECO:0000256" key="4">
    <source>
        <dbReference type="SAM" id="Coils"/>
    </source>
</evidence>
<feature type="coiled-coil region" evidence="4">
    <location>
        <begin position="381"/>
        <end position="408"/>
    </location>
</feature>
<evidence type="ECO:0000256" key="3">
    <source>
        <dbReference type="ARBA" id="ARBA00013368"/>
    </source>
</evidence>
<dbReference type="PANTHER" id="PTHR32114:SF2">
    <property type="entry name" value="ABC TRANSPORTER ABCH.3"/>
    <property type="match status" value="1"/>
</dbReference>
<dbReference type="RefSeq" id="WP_025773091.1">
    <property type="nucleotide sequence ID" value="NZ_DF238840.1"/>
</dbReference>
<sequence>MIKRVEFITQFGIFRDFRWHDNLPEFAKLNLIYGWNYSGKTTLSRIFQALEHKKLSTEYSAAHFQLLTEDGSQMSSTDLSASPAVRVFNRDYVEANFSGDYSAPSIFIVGEENIALRKRLEQLTKRRARVERIARDFSEKQKAITNELDKLGTDKARDIRHLLGDPRFERPKLNQRIEEVRHNPAIYIMADDDVSARLSTLKSGDQFSSVLPVSGTLPDFVLLTGEVNELLNQTASQWAIERLKQNREVESWVRQGLLLHKDASTCEFCGGALTTARLEELRGHFSEEYENLVKEIEDKIRHINTVSLNPVVPDEMRILPEFRQSFSQITSQLYDWIQWATALRDQLTDALKQKQVAIERQRKWEGDLGRAAQGQQLIETLNQIIEQHNRAISTIDKAKEEAKTALERHYAARHFQESGIAQKEADIHWISGRLERTKEILRRIESQIQKIEQRIKESSVGATKLNCLLRYLLPGNNIEAVSVGDDQFQFHRDGSIATHLSDGEKTAVTFAYFLTSLEAKGATLSDMIVFVDDPVSSLDSNHIYAVYALLAERLENSRQLFVSTHNSELFNLLKSKWLDESKGGRNKKDTRAYHVWRSVSPIGTPQAELLDLPPLLRQFKSEYEFIFSQLYNFAKTTAPSLHEAFTAPNLLRKFLEAYLGFRKPSVRSWSKKLELLLDSPNQRREIQKFADDASHLQALGRSLQHPDFVPNAQRCVKMVLDALERKDRDHYESLCEVIKEAGA</sequence>
<dbReference type="InterPro" id="IPR027417">
    <property type="entry name" value="P-loop_NTPase"/>
</dbReference>
<dbReference type="PANTHER" id="PTHR32114">
    <property type="entry name" value="ABC TRANSPORTER ABCH.3"/>
    <property type="match status" value="1"/>
</dbReference>
<evidence type="ECO:0000259" key="5">
    <source>
        <dbReference type="Pfam" id="PF13166"/>
    </source>
</evidence>
<dbReference type="Gene3D" id="3.40.50.300">
    <property type="entry name" value="P-loop containing nucleotide triphosphate hydrolases"/>
    <property type="match status" value="1"/>
</dbReference>
<feature type="coiled-coil region" evidence="4">
    <location>
        <begin position="434"/>
        <end position="461"/>
    </location>
</feature>
<gene>
    <name evidence="6" type="ORF">MTY_0305</name>
</gene>
<dbReference type="SUPFAM" id="SSF52540">
    <property type="entry name" value="P-loop containing nucleoside triphosphate hydrolases"/>
    <property type="match status" value="1"/>
</dbReference>
<evidence type="ECO:0000256" key="2">
    <source>
        <dbReference type="ARBA" id="ARBA00011322"/>
    </source>
</evidence>
<dbReference type="AlphaFoldDB" id="A0A0S6U7B2"/>
<feature type="domain" description="Protein CR006 P-loop" evidence="5">
    <location>
        <begin position="10"/>
        <end position="698"/>
    </location>
</feature>
<protein>
    <recommendedName>
        <fullName evidence="3">Nuclease SbcCD subunit C</fullName>
    </recommendedName>
</protein>
<feature type="coiled-coil region" evidence="4">
    <location>
        <begin position="113"/>
        <end position="140"/>
    </location>
</feature>
<reference evidence="6" key="1">
    <citation type="journal article" date="2014" name="Gene">
        <title>Genome-guided analysis of transformation efficiency and carbon dioxide assimilation by Moorella thermoacetica Y72.</title>
        <authorList>
            <person name="Tsukahara K."/>
            <person name="Kita A."/>
            <person name="Nakashimada Y."/>
            <person name="Hoshino T."/>
            <person name="Murakami K."/>
        </authorList>
    </citation>
    <scope>NUCLEOTIDE SEQUENCE [LARGE SCALE GENOMIC DNA]</scope>
    <source>
        <strain evidence="6">Y72</strain>
    </source>
</reference>
<proteinExistence type="inferred from homology"/>
<evidence type="ECO:0000256" key="1">
    <source>
        <dbReference type="ARBA" id="ARBA00006930"/>
    </source>
</evidence>
<comment type="similarity">
    <text evidence="1">Belongs to the SMC family. SbcC subfamily.</text>
</comment>
<keyword evidence="4" id="KW-0175">Coiled coil</keyword>
<name>A0A0S6U7B2_NEOTH</name>
<dbReference type="InterPro" id="IPR026866">
    <property type="entry name" value="CR006_AAA"/>
</dbReference>
<dbReference type="Pfam" id="PF13166">
    <property type="entry name" value="AAA_13"/>
    <property type="match status" value="1"/>
</dbReference>
<evidence type="ECO:0000313" key="6">
    <source>
        <dbReference type="EMBL" id="GAF24977.1"/>
    </source>
</evidence>
<dbReference type="EMBL" id="DF238840">
    <property type="protein sequence ID" value="GAF24977.1"/>
    <property type="molecule type" value="Genomic_DNA"/>
</dbReference>
<organism evidence="6">
    <name type="scientific">Moorella thermoacetica Y72</name>
    <dbReference type="NCBI Taxonomy" id="1325331"/>
    <lineage>
        <taxon>Bacteria</taxon>
        <taxon>Bacillati</taxon>
        <taxon>Bacillota</taxon>
        <taxon>Clostridia</taxon>
        <taxon>Neomoorellales</taxon>
        <taxon>Neomoorellaceae</taxon>
        <taxon>Neomoorella</taxon>
    </lineage>
</organism>
<comment type="subunit">
    <text evidence="2">Heterodimer of SbcC and SbcD.</text>
</comment>